<gene>
    <name evidence="5" type="primary">LOC106059580</name>
</gene>
<keyword evidence="3" id="KW-0732">Signal</keyword>
<evidence type="ECO:0000313" key="4">
    <source>
        <dbReference type="Proteomes" id="UP001165740"/>
    </source>
</evidence>
<feature type="region of interest" description="Disordered" evidence="1">
    <location>
        <begin position="253"/>
        <end position="293"/>
    </location>
</feature>
<keyword evidence="2" id="KW-0472">Membrane</keyword>
<dbReference type="OrthoDB" id="10306066at2759"/>
<dbReference type="Proteomes" id="UP001165740">
    <property type="component" value="Chromosome 11"/>
</dbReference>
<keyword evidence="4" id="KW-1185">Reference proteome</keyword>
<dbReference type="GeneID" id="106059580"/>
<proteinExistence type="predicted"/>
<feature type="transmembrane region" description="Helical" evidence="2">
    <location>
        <begin position="227"/>
        <end position="251"/>
    </location>
</feature>
<accession>A0A9W2YDX0</accession>
<keyword evidence="2" id="KW-1133">Transmembrane helix</keyword>
<feature type="chain" id="PRO_5040970781" evidence="3">
    <location>
        <begin position="23"/>
        <end position="539"/>
    </location>
</feature>
<evidence type="ECO:0000256" key="3">
    <source>
        <dbReference type="SAM" id="SignalP"/>
    </source>
</evidence>
<name>A0A9W2YDX0_BIOGL</name>
<dbReference type="RefSeq" id="XP_055860915.1">
    <property type="nucleotide sequence ID" value="XM_056004940.1"/>
</dbReference>
<sequence>MTTLINFVYLLSLCTRVRPSFACHDQSTSVAFSLRSTEMNVNVGSNCLHEFSNCLLEPNVSCEAVLVHTTRPNAFVHSFITIKESFSSNSLPKTCVITTSWTTDDFVISCSKMYSYRVENKTVVLIRETVNSCYRVGFIALNNVTIVEQGLIKEMSTAAYHPNFCDETPTTAATSTQASVSTVGHSFSTLNTSVNNEMTSTNDKVFLTSANVTSLKVESKGSNDKTLIIALCAVFGTLIFVSIVVTATVHIRKRKRKKENRDAGTDINPGPSTQDRSLVTTRSSNKTLSPPVYNNITHRHEIKLSDFDERNETSDSLGHDANAHFPKDEKYEEINLTYLNFTDQVKDKSFVTDDIGYLMPSPNANNAIIIQSSDKVTAPSDNSVNSIYEEIEGKFVSTSVRNKTELFGDNNESVYEECRDKTKPYIPTSDTPYQNMTERVYNKLGQPVRLITDPYSVEGKPKADKEIRTGNTLSGNVSEELEDVCDITYDIVDPAGLSDNSEHLTIDHDYSNDGGHVTADPNVQKDPVYFILEDPDLYT</sequence>
<organism evidence="4 5">
    <name type="scientific">Biomphalaria glabrata</name>
    <name type="common">Bloodfluke planorb</name>
    <name type="synonym">Freshwater snail</name>
    <dbReference type="NCBI Taxonomy" id="6526"/>
    <lineage>
        <taxon>Eukaryota</taxon>
        <taxon>Metazoa</taxon>
        <taxon>Spiralia</taxon>
        <taxon>Lophotrochozoa</taxon>
        <taxon>Mollusca</taxon>
        <taxon>Gastropoda</taxon>
        <taxon>Heterobranchia</taxon>
        <taxon>Euthyneura</taxon>
        <taxon>Panpulmonata</taxon>
        <taxon>Hygrophila</taxon>
        <taxon>Lymnaeoidea</taxon>
        <taxon>Planorbidae</taxon>
        <taxon>Biomphalaria</taxon>
    </lineage>
</organism>
<evidence type="ECO:0000313" key="5">
    <source>
        <dbReference type="RefSeq" id="XP_055860915.1"/>
    </source>
</evidence>
<evidence type="ECO:0000256" key="2">
    <source>
        <dbReference type="SAM" id="Phobius"/>
    </source>
</evidence>
<reference evidence="5" key="1">
    <citation type="submission" date="2025-08" db="UniProtKB">
        <authorList>
            <consortium name="RefSeq"/>
        </authorList>
    </citation>
    <scope>IDENTIFICATION</scope>
</reference>
<feature type="signal peptide" evidence="3">
    <location>
        <begin position="1"/>
        <end position="22"/>
    </location>
</feature>
<feature type="compositionally biased region" description="Polar residues" evidence="1">
    <location>
        <begin position="270"/>
        <end position="293"/>
    </location>
</feature>
<protein>
    <submittedName>
        <fullName evidence="5">Uncharacterized protein LOC106059580</fullName>
    </submittedName>
</protein>
<evidence type="ECO:0000256" key="1">
    <source>
        <dbReference type="SAM" id="MobiDB-lite"/>
    </source>
</evidence>
<keyword evidence="2" id="KW-0812">Transmembrane</keyword>
<dbReference type="AlphaFoldDB" id="A0A9W2YDX0"/>